<proteinExistence type="predicted"/>
<evidence type="ECO:0000313" key="1">
    <source>
        <dbReference type="EMBL" id="DAG05501.1"/>
    </source>
</evidence>
<accession>A0A8S5VFH9</accession>
<dbReference type="EMBL" id="BK016260">
    <property type="protein sequence ID" value="DAG05501.1"/>
    <property type="molecule type" value="Genomic_DNA"/>
</dbReference>
<organism evidence="1">
    <name type="scientific">Inoviridae sp. ct0MH15</name>
    <dbReference type="NCBI Taxonomy" id="2825775"/>
    <lineage>
        <taxon>Viruses</taxon>
        <taxon>Monodnaviria</taxon>
        <taxon>Loebvirae</taxon>
        <taxon>Hofneiviricota</taxon>
        <taxon>Faserviricetes</taxon>
        <taxon>Tubulavirales</taxon>
        <taxon>Inoviridae</taxon>
    </lineage>
</organism>
<name>A0A8S5VFH9_9VIRU</name>
<protein>
    <submittedName>
        <fullName evidence="1">Uncharacterized protein</fullName>
    </submittedName>
</protein>
<sequence length="42" mass="5107">MLDLPLLFPLFSPHLRAQNQKHLPPRHWWGFIFSRRRGRAGR</sequence>
<reference evidence="1" key="1">
    <citation type="journal article" date="2021" name="Proc. Natl. Acad. Sci. U.S.A.">
        <title>A Catalog of Tens of Thousands of Viruses from Human Metagenomes Reveals Hidden Associations with Chronic Diseases.</title>
        <authorList>
            <person name="Tisza M.J."/>
            <person name="Buck C.B."/>
        </authorList>
    </citation>
    <scope>NUCLEOTIDE SEQUENCE</scope>
    <source>
        <strain evidence="1">Ct0MH15</strain>
    </source>
</reference>